<dbReference type="Pfam" id="PF00578">
    <property type="entry name" value="AhpC-TSA"/>
    <property type="match status" value="1"/>
</dbReference>
<keyword evidence="2" id="KW-0614">Plasmid</keyword>
<reference evidence="2 3" key="1">
    <citation type="submission" date="2020-08" db="EMBL/GenBank/DDBJ databases">
        <title>Genome sequence of Hymenobacter qilianensis JCM 19763T.</title>
        <authorList>
            <person name="Hyun D.-W."/>
            <person name="Bae J.-W."/>
        </authorList>
    </citation>
    <scope>NUCLEOTIDE SEQUENCE [LARGE SCALE GENOMIC DNA]</scope>
    <source>
        <strain evidence="2 3">JCM 19763</strain>
        <plasmid evidence="2 3">p_unnamed1</plasmid>
    </source>
</reference>
<evidence type="ECO:0000259" key="1">
    <source>
        <dbReference type="PROSITE" id="PS51352"/>
    </source>
</evidence>
<dbReference type="PANTHER" id="PTHR43640">
    <property type="entry name" value="OS07G0260300 PROTEIN"/>
    <property type="match status" value="1"/>
</dbReference>
<dbReference type="Proteomes" id="UP000516093">
    <property type="component" value="Plasmid p_unnamed1"/>
</dbReference>
<keyword evidence="3" id="KW-1185">Reference proteome</keyword>
<evidence type="ECO:0000313" key="2">
    <source>
        <dbReference type="EMBL" id="QNP54354.1"/>
    </source>
</evidence>
<dbReference type="GO" id="GO:0016209">
    <property type="term" value="F:antioxidant activity"/>
    <property type="evidence" value="ECO:0007669"/>
    <property type="project" value="InterPro"/>
</dbReference>
<dbReference type="Gene3D" id="3.40.30.10">
    <property type="entry name" value="Glutaredoxin"/>
    <property type="match status" value="1"/>
</dbReference>
<geneLocation type="plasmid" evidence="2 3">
    <name>p_unnamed1</name>
</geneLocation>
<name>A0A7H0H1D8_9BACT</name>
<dbReference type="InterPro" id="IPR047262">
    <property type="entry name" value="PRX-like1"/>
</dbReference>
<dbReference type="InterPro" id="IPR000866">
    <property type="entry name" value="AhpC/TSA"/>
</dbReference>
<dbReference type="EMBL" id="CP060785">
    <property type="protein sequence ID" value="QNP54354.1"/>
    <property type="molecule type" value="Genomic_DNA"/>
</dbReference>
<feature type="domain" description="Thioredoxin" evidence="1">
    <location>
        <begin position="39"/>
        <end position="192"/>
    </location>
</feature>
<dbReference type="InterPro" id="IPR013766">
    <property type="entry name" value="Thioredoxin_domain"/>
</dbReference>
<dbReference type="GO" id="GO:0016491">
    <property type="term" value="F:oxidoreductase activity"/>
    <property type="evidence" value="ECO:0007669"/>
    <property type="project" value="InterPro"/>
</dbReference>
<evidence type="ECO:0000313" key="3">
    <source>
        <dbReference type="Proteomes" id="UP000516093"/>
    </source>
</evidence>
<dbReference type="InterPro" id="IPR036249">
    <property type="entry name" value="Thioredoxin-like_sf"/>
</dbReference>
<dbReference type="PROSITE" id="PS51352">
    <property type="entry name" value="THIOREDOXIN_2"/>
    <property type="match status" value="1"/>
</dbReference>
<dbReference type="AlphaFoldDB" id="A0A7H0H1D8"/>
<organism evidence="2 3">
    <name type="scientific">Hymenobacter qilianensis</name>
    <dbReference type="NCBI Taxonomy" id="1385715"/>
    <lineage>
        <taxon>Bacteria</taxon>
        <taxon>Pseudomonadati</taxon>
        <taxon>Bacteroidota</taxon>
        <taxon>Cytophagia</taxon>
        <taxon>Cytophagales</taxon>
        <taxon>Hymenobacteraceae</taxon>
        <taxon>Hymenobacter</taxon>
    </lineage>
</organism>
<sequence>MKKRLTLVVLLVLVAILGSFFLARGRYFAASGNPSASGYQVGDQVTDFKLKNVDGQLVTLADNGDARGYIVVFTCNTCPFAQAYEDRIVALHQQYAPQGYPVVAINPNNPWLSPGDSYGSMQKRARVKNYPFPYLVDATQDVARRFGATRTPQVYVLQRAGSAIQVAYIGAIDNNSEDAKAATTKYVEQALADLMAGKAVATNFTKAVGCTIK</sequence>
<dbReference type="SUPFAM" id="SSF52833">
    <property type="entry name" value="Thioredoxin-like"/>
    <property type="match status" value="1"/>
</dbReference>
<dbReference type="PANTHER" id="PTHR43640:SF1">
    <property type="entry name" value="THIOREDOXIN-DEPENDENT PEROXIREDOXIN"/>
    <property type="match status" value="1"/>
</dbReference>
<gene>
    <name evidence="2" type="ORF">H9L05_21270</name>
</gene>
<accession>A0A7H0H1D8</accession>
<protein>
    <submittedName>
        <fullName evidence="2">Thioredoxin family protein</fullName>
    </submittedName>
</protein>
<proteinExistence type="predicted"/>
<dbReference type="KEGG" id="hqi:H9L05_21270"/>
<dbReference type="CDD" id="cd02969">
    <property type="entry name" value="PRX_like1"/>
    <property type="match status" value="1"/>
</dbReference>